<keyword evidence="3" id="KW-0479">Metal-binding</keyword>
<dbReference type="InterPro" id="IPR002023">
    <property type="entry name" value="NuoE-like"/>
</dbReference>
<dbReference type="PIRSF" id="PIRSF000216">
    <property type="entry name" value="NADH_DH_24kDa"/>
    <property type="match status" value="1"/>
</dbReference>
<comment type="cofactor">
    <cofactor evidence="6">
        <name>[2Fe-2S] cluster</name>
        <dbReference type="ChEBI" id="CHEBI:190135"/>
    </cofactor>
</comment>
<evidence type="ECO:0000256" key="2">
    <source>
        <dbReference type="ARBA" id="ARBA00022714"/>
    </source>
</evidence>
<evidence type="ECO:0000256" key="6">
    <source>
        <dbReference type="ARBA" id="ARBA00034078"/>
    </source>
</evidence>
<dbReference type="PROSITE" id="PS01099">
    <property type="entry name" value="COMPLEX1_24K"/>
    <property type="match status" value="1"/>
</dbReference>
<gene>
    <name evidence="7" type="ORF">UFOPK2234_00137</name>
</gene>
<proteinExistence type="inferred from homology"/>
<dbReference type="NCBIfam" id="TIGR01958">
    <property type="entry name" value="nuoE_fam"/>
    <property type="match status" value="1"/>
</dbReference>
<dbReference type="SUPFAM" id="SSF52833">
    <property type="entry name" value="Thioredoxin-like"/>
    <property type="match status" value="1"/>
</dbReference>
<dbReference type="CDD" id="cd03064">
    <property type="entry name" value="TRX_Fd_NuoE"/>
    <property type="match status" value="1"/>
</dbReference>
<dbReference type="Gene3D" id="1.10.10.1590">
    <property type="entry name" value="NADH-quinone oxidoreductase subunit E"/>
    <property type="match status" value="1"/>
</dbReference>
<dbReference type="GO" id="GO:0051537">
    <property type="term" value="F:2 iron, 2 sulfur cluster binding"/>
    <property type="evidence" value="ECO:0007669"/>
    <property type="project" value="UniProtKB-KW"/>
</dbReference>
<evidence type="ECO:0000313" key="7">
    <source>
        <dbReference type="EMBL" id="CAB4644980.1"/>
    </source>
</evidence>
<dbReference type="InterPro" id="IPR036249">
    <property type="entry name" value="Thioredoxin-like_sf"/>
</dbReference>
<dbReference type="Gene3D" id="3.40.30.10">
    <property type="entry name" value="Glutaredoxin"/>
    <property type="match status" value="1"/>
</dbReference>
<dbReference type="GO" id="GO:0003954">
    <property type="term" value="F:NADH dehydrogenase activity"/>
    <property type="evidence" value="ECO:0007669"/>
    <property type="project" value="TreeGrafter"/>
</dbReference>
<dbReference type="InterPro" id="IPR042128">
    <property type="entry name" value="NuoE_dom"/>
</dbReference>
<dbReference type="EMBL" id="CAEZWG010000013">
    <property type="protein sequence ID" value="CAB4644980.1"/>
    <property type="molecule type" value="Genomic_DNA"/>
</dbReference>
<dbReference type="FunFam" id="1.10.10.1590:FF:000001">
    <property type="entry name" value="NADH-quinone oxidoreductase subunit E"/>
    <property type="match status" value="1"/>
</dbReference>
<accession>A0A6J6K5M0</accession>
<sequence length="208" mass="22267">MSFTSEQISIMDSIIARYPRKRSAIMPLLHYVQSIDGYVTNEGIELIGQKLELATAEVTAVSTFYTQYKSKPVGEYHVGICTNTLCAVMGGDVIFDAVKEHLGIENDGVTADGKVSVEHIECNAACDYAPVVMVNWEFYDNQTVSSVKDLVDGARAGNPPAPTRGPKTLRTWKQNSAVLAGISDGLANEGVQAGEPTLLGLKKAKGGA</sequence>
<name>A0A6J6K5M0_9ZZZZ</name>
<organism evidence="7">
    <name type="scientific">freshwater metagenome</name>
    <dbReference type="NCBI Taxonomy" id="449393"/>
    <lineage>
        <taxon>unclassified sequences</taxon>
        <taxon>metagenomes</taxon>
        <taxon>ecological metagenomes</taxon>
    </lineage>
</organism>
<keyword evidence="4" id="KW-0408">Iron</keyword>
<keyword evidence="2" id="KW-0001">2Fe-2S</keyword>
<evidence type="ECO:0000256" key="4">
    <source>
        <dbReference type="ARBA" id="ARBA00023004"/>
    </source>
</evidence>
<protein>
    <submittedName>
        <fullName evidence="7">Unannotated protein</fullName>
    </submittedName>
</protein>
<evidence type="ECO:0000256" key="1">
    <source>
        <dbReference type="ARBA" id="ARBA00010643"/>
    </source>
</evidence>
<dbReference type="NCBIfam" id="NF005721">
    <property type="entry name" value="PRK07539.1-1"/>
    <property type="match status" value="1"/>
</dbReference>
<dbReference type="InterPro" id="IPR041921">
    <property type="entry name" value="NuoE_N"/>
</dbReference>
<dbReference type="AlphaFoldDB" id="A0A6J6K5M0"/>
<reference evidence="7" key="1">
    <citation type="submission" date="2020-05" db="EMBL/GenBank/DDBJ databases">
        <authorList>
            <person name="Chiriac C."/>
            <person name="Salcher M."/>
            <person name="Ghai R."/>
            <person name="Kavagutti S V."/>
        </authorList>
    </citation>
    <scope>NUCLEOTIDE SEQUENCE</scope>
</reference>
<comment type="similarity">
    <text evidence="1">Belongs to the complex I 24 kDa subunit family.</text>
</comment>
<dbReference type="GO" id="GO:0046872">
    <property type="term" value="F:metal ion binding"/>
    <property type="evidence" value="ECO:0007669"/>
    <property type="project" value="UniProtKB-KW"/>
</dbReference>
<dbReference type="PANTHER" id="PTHR10371">
    <property type="entry name" value="NADH DEHYDROGENASE UBIQUINONE FLAVOPROTEIN 2, MITOCHONDRIAL"/>
    <property type="match status" value="1"/>
</dbReference>
<evidence type="ECO:0000256" key="5">
    <source>
        <dbReference type="ARBA" id="ARBA00023014"/>
    </source>
</evidence>
<dbReference type="Pfam" id="PF01257">
    <property type="entry name" value="2Fe-2S_thioredx"/>
    <property type="match status" value="1"/>
</dbReference>
<evidence type="ECO:0000256" key="3">
    <source>
        <dbReference type="ARBA" id="ARBA00022723"/>
    </source>
</evidence>
<keyword evidence="5" id="KW-0411">Iron-sulfur</keyword>
<dbReference type="PANTHER" id="PTHR10371:SF3">
    <property type="entry name" value="NADH DEHYDROGENASE [UBIQUINONE] FLAVOPROTEIN 2, MITOCHONDRIAL"/>
    <property type="match status" value="1"/>
</dbReference>